<feature type="region of interest" description="Disordered" evidence="1">
    <location>
        <begin position="106"/>
        <end position="132"/>
    </location>
</feature>
<accession>A0ABW2Z954</accession>
<feature type="compositionally biased region" description="Polar residues" evidence="1">
    <location>
        <begin position="115"/>
        <end position="132"/>
    </location>
</feature>
<dbReference type="RefSeq" id="WP_386783571.1">
    <property type="nucleotide sequence ID" value="NZ_JBHTIC010000020.1"/>
</dbReference>
<organism evidence="2 3">
    <name type="scientific">Lutibacter aestuarii</name>
    <dbReference type="NCBI Taxonomy" id="861111"/>
    <lineage>
        <taxon>Bacteria</taxon>
        <taxon>Pseudomonadati</taxon>
        <taxon>Bacteroidota</taxon>
        <taxon>Flavobacteriia</taxon>
        <taxon>Flavobacteriales</taxon>
        <taxon>Flavobacteriaceae</taxon>
        <taxon>Lutibacter</taxon>
    </lineage>
</organism>
<sequence>MRYNIIINQLQCVKYGLNEKQGALMDLIGQLNTWADSEIIANKVYYNLSYSKIIAELPLIFKVKDTVYRSVLILKKIGLIEVKKIGRSNKNYVRLTPKGKLYFRVGNKSEPKQGSEINPSRVGNKSEPQNQSLKPDYKYVAEQGSEINPTYNNNTTNDKHKKGVCEENLKDYAKKVGSYFGKTSEVQQMKVYGFLKSINLTEFKIQFEAYKKYKAESKEKIHRFESFCYEWDQQDWSVLFKNCSVLNNNLKVIKNEVKPTYLKNYSA</sequence>
<proteinExistence type="predicted"/>
<evidence type="ECO:0000313" key="3">
    <source>
        <dbReference type="Proteomes" id="UP001597032"/>
    </source>
</evidence>
<gene>
    <name evidence="2" type="ORF">ACFQZW_13015</name>
</gene>
<reference evidence="3" key="1">
    <citation type="journal article" date="2019" name="Int. J. Syst. Evol. Microbiol.">
        <title>The Global Catalogue of Microorganisms (GCM) 10K type strain sequencing project: providing services to taxonomists for standard genome sequencing and annotation.</title>
        <authorList>
            <consortium name="The Broad Institute Genomics Platform"/>
            <consortium name="The Broad Institute Genome Sequencing Center for Infectious Disease"/>
            <person name="Wu L."/>
            <person name="Ma J."/>
        </authorList>
    </citation>
    <scope>NUCLEOTIDE SEQUENCE [LARGE SCALE GENOMIC DNA]</scope>
    <source>
        <strain evidence="3">CCUG 60022</strain>
    </source>
</reference>
<dbReference type="Proteomes" id="UP001597032">
    <property type="component" value="Unassembled WGS sequence"/>
</dbReference>
<evidence type="ECO:0008006" key="4">
    <source>
        <dbReference type="Google" id="ProtNLM"/>
    </source>
</evidence>
<protein>
    <recommendedName>
        <fullName evidence="4">Helix-turn-helix domain-containing protein</fullName>
    </recommendedName>
</protein>
<keyword evidence="3" id="KW-1185">Reference proteome</keyword>
<evidence type="ECO:0000313" key="2">
    <source>
        <dbReference type="EMBL" id="MFD0763005.1"/>
    </source>
</evidence>
<name>A0ABW2Z954_9FLAO</name>
<comment type="caution">
    <text evidence="2">The sequence shown here is derived from an EMBL/GenBank/DDBJ whole genome shotgun (WGS) entry which is preliminary data.</text>
</comment>
<dbReference type="EMBL" id="JBHTIC010000020">
    <property type="protein sequence ID" value="MFD0763005.1"/>
    <property type="molecule type" value="Genomic_DNA"/>
</dbReference>
<evidence type="ECO:0000256" key="1">
    <source>
        <dbReference type="SAM" id="MobiDB-lite"/>
    </source>
</evidence>